<dbReference type="EMBL" id="CP017641">
    <property type="protein sequence ID" value="APZ96847.1"/>
    <property type="molecule type" value="Genomic_DNA"/>
</dbReference>
<accession>A0A1P8WS12</accession>
<protein>
    <recommendedName>
        <fullName evidence="4">Secreted protein</fullName>
    </recommendedName>
</protein>
<evidence type="ECO:0000313" key="2">
    <source>
        <dbReference type="EMBL" id="APZ96847.1"/>
    </source>
</evidence>
<dbReference type="Proteomes" id="UP000187735">
    <property type="component" value="Chromosome"/>
</dbReference>
<evidence type="ECO:0008006" key="4">
    <source>
        <dbReference type="Google" id="ProtNLM"/>
    </source>
</evidence>
<keyword evidence="1" id="KW-0732">Signal</keyword>
<evidence type="ECO:0000256" key="1">
    <source>
        <dbReference type="SAM" id="SignalP"/>
    </source>
</evidence>
<gene>
    <name evidence="2" type="ORF">Fuma_06521</name>
</gene>
<organism evidence="2 3">
    <name type="scientific">Fuerstiella marisgermanici</name>
    <dbReference type="NCBI Taxonomy" id="1891926"/>
    <lineage>
        <taxon>Bacteria</taxon>
        <taxon>Pseudomonadati</taxon>
        <taxon>Planctomycetota</taxon>
        <taxon>Planctomycetia</taxon>
        <taxon>Planctomycetales</taxon>
        <taxon>Planctomycetaceae</taxon>
        <taxon>Fuerstiella</taxon>
    </lineage>
</organism>
<name>A0A1P8WS12_9PLAN</name>
<dbReference type="AlphaFoldDB" id="A0A1P8WS12"/>
<proteinExistence type="predicted"/>
<dbReference type="RefSeq" id="WP_077027819.1">
    <property type="nucleotide sequence ID" value="NZ_CP017641.1"/>
</dbReference>
<reference evidence="2 3" key="1">
    <citation type="journal article" date="2016" name="Front. Microbiol.">
        <title>Fuerstia marisgermanicae gen. nov., sp. nov., an Unusual Member of the Phylum Planctomycetes from the German Wadden Sea.</title>
        <authorList>
            <person name="Kohn T."/>
            <person name="Heuer A."/>
            <person name="Jogler M."/>
            <person name="Vollmers J."/>
            <person name="Boedeker C."/>
            <person name="Bunk B."/>
            <person name="Rast P."/>
            <person name="Borchert D."/>
            <person name="Glockner I."/>
            <person name="Freese H.M."/>
            <person name="Klenk H.P."/>
            <person name="Overmann J."/>
            <person name="Kaster A.K."/>
            <person name="Rohde M."/>
            <person name="Wiegand S."/>
            <person name="Jogler C."/>
        </authorList>
    </citation>
    <scope>NUCLEOTIDE SEQUENCE [LARGE SCALE GENOMIC DNA]</scope>
    <source>
        <strain evidence="2 3">NH11</strain>
    </source>
</reference>
<evidence type="ECO:0000313" key="3">
    <source>
        <dbReference type="Proteomes" id="UP000187735"/>
    </source>
</evidence>
<sequence length="879" mass="97188" precursor="true">MSHDTPPSKSIFQLALLVTLAIAACTVTTLQASDPVGDRAEHAFLRQLTERQLFSLAERHCRTLLASSVTPNRKAKWCLRLSDTTQKHAWFVDSASRTGLINRSVEDITEFLKVSPPSAEANLQLRLQQVRAFAAEIRMQLVLAEAGHLFGLRDEPVEQNSPVVGQSLPGRNSRAAAERGIELAVALLEQFDTIRSNLDADARQKIRDDARLLLAELHVLNWRSNTNSDDHQQLFQTADSAVSAAARSSRIGHNTARAAWLLAEWKLYSDDHRAFGLHAPNLVTSSSTDEVPLRQFLTIRSLLFRKEARQALKVVAEAEPQTARQRMHLQWLKMEALLGARELAGQLADEPLIAQTSRDFEAERDRVQRVSRGVFGDAIEAVNRRFDLVNEVGSEIADLIEQIEAERDTGDDQSALRLINVALQRLPPQNSQRSRAALQLRAGEILIQQQQWAAARARLKGACADFESVGMLAEQSAADLLRIFAMAQLVDKPRTDDGVSEMEYTTAVEAHVRNFPDQPTAKTASQWLQKIVSVRQPRRAAELSLQQFANATEPLVAAELVLRASDSLQMAADTGKSNDLADLHRQLVQHVAKLLASSRDELPVAKQVRLQVLLLEDQLQVARLQTDQWTEFAATVQRLQALINEAPANGEAGGRGGIADSVRRMQLLELIVSARTTTDVSRLSKLRQQTLEVLDKNLPQTVRFIHSQINGNTLQAGDTYLANLNGQLLWRLVQQRGQQIPIDELRWMLPVAANVAAVSGDEKSLTWLLERVTAMSLNGEQLSSVAQAVASVEQPAKQSPAANSSSAAIQEFWQQVLQNGTQGTDSWLEASLQLAQIAANNGDGQQATRRIGVVETLYPDWGTPARKARAAELLKRLSE</sequence>
<feature type="signal peptide" evidence="1">
    <location>
        <begin position="1"/>
        <end position="32"/>
    </location>
</feature>
<feature type="chain" id="PRO_5011958736" description="Secreted protein" evidence="1">
    <location>
        <begin position="33"/>
        <end position="879"/>
    </location>
</feature>
<keyword evidence="3" id="KW-1185">Reference proteome</keyword>
<dbReference type="KEGG" id="fmr:Fuma_06521"/>